<organism evidence="3 4">
    <name type="scientific">Saponaria officinalis</name>
    <name type="common">Common soapwort</name>
    <name type="synonym">Lychnis saponaria</name>
    <dbReference type="NCBI Taxonomy" id="3572"/>
    <lineage>
        <taxon>Eukaryota</taxon>
        <taxon>Viridiplantae</taxon>
        <taxon>Streptophyta</taxon>
        <taxon>Embryophyta</taxon>
        <taxon>Tracheophyta</taxon>
        <taxon>Spermatophyta</taxon>
        <taxon>Magnoliopsida</taxon>
        <taxon>eudicotyledons</taxon>
        <taxon>Gunneridae</taxon>
        <taxon>Pentapetalae</taxon>
        <taxon>Caryophyllales</taxon>
        <taxon>Caryophyllaceae</taxon>
        <taxon>Caryophylleae</taxon>
        <taxon>Saponaria</taxon>
    </lineage>
</organism>
<dbReference type="NCBIfam" id="TIGR01571">
    <property type="entry name" value="A_thal_Cys_rich"/>
    <property type="match status" value="1"/>
</dbReference>
<feature type="region of interest" description="Disordered" evidence="1">
    <location>
        <begin position="1"/>
        <end position="43"/>
    </location>
</feature>
<name>A0AAW1JAF2_SAPOF</name>
<evidence type="ECO:0000256" key="2">
    <source>
        <dbReference type="SAM" id="Phobius"/>
    </source>
</evidence>
<dbReference type="EMBL" id="JBDFQZ010000008">
    <property type="protein sequence ID" value="KAK9699974.1"/>
    <property type="molecule type" value="Genomic_DNA"/>
</dbReference>
<dbReference type="EMBL" id="JBDFQZ010000008">
    <property type="protein sequence ID" value="KAK9699975.1"/>
    <property type="molecule type" value="Genomic_DNA"/>
</dbReference>
<evidence type="ECO:0000256" key="1">
    <source>
        <dbReference type="SAM" id="MobiDB-lite"/>
    </source>
</evidence>
<dbReference type="EMBL" id="JBDFQZ010000008">
    <property type="protein sequence ID" value="KAK9699972.1"/>
    <property type="molecule type" value="Genomic_DNA"/>
</dbReference>
<feature type="transmembrane region" description="Helical" evidence="2">
    <location>
        <begin position="330"/>
        <end position="350"/>
    </location>
</feature>
<evidence type="ECO:0000313" key="4">
    <source>
        <dbReference type="Proteomes" id="UP001443914"/>
    </source>
</evidence>
<dbReference type="Pfam" id="PF04749">
    <property type="entry name" value="PLAC8"/>
    <property type="match status" value="1"/>
</dbReference>
<evidence type="ECO:0008006" key="5">
    <source>
        <dbReference type="Google" id="ProtNLM"/>
    </source>
</evidence>
<comment type="caution">
    <text evidence="3">The sequence shown here is derived from an EMBL/GenBank/DDBJ whole genome shotgun (WGS) entry which is preliminary data.</text>
</comment>
<proteinExistence type="predicted"/>
<evidence type="ECO:0000313" key="3">
    <source>
        <dbReference type="EMBL" id="KAK9699975.1"/>
    </source>
</evidence>
<dbReference type="GO" id="GO:0051762">
    <property type="term" value="P:sesquiterpene biosynthetic process"/>
    <property type="evidence" value="ECO:0007669"/>
    <property type="project" value="TreeGrafter"/>
</dbReference>
<feature type="compositionally biased region" description="Basic and acidic residues" evidence="1">
    <location>
        <begin position="7"/>
        <end position="18"/>
    </location>
</feature>
<keyword evidence="2" id="KW-0812">Transmembrane</keyword>
<accession>A0AAW1JAF2</accession>
<dbReference type="GO" id="GO:0009975">
    <property type="term" value="F:cyclase activity"/>
    <property type="evidence" value="ECO:0007669"/>
    <property type="project" value="TreeGrafter"/>
</dbReference>
<feature type="transmembrane region" description="Helical" evidence="2">
    <location>
        <begin position="211"/>
        <end position="234"/>
    </location>
</feature>
<dbReference type="InterPro" id="IPR006461">
    <property type="entry name" value="PLAC_motif_containing"/>
</dbReference>
<dbReference type="PANTHER" id="PTHR31045">
    <property type="entry name" value="PLAC8 FAMILY PROTEIN-RELATED"/>
    <property type="match status" value="1"/>
</dbReference>
<feature type="transmembrane region" description="Helical" evidence="2">
    <location>
        <begin position="246"/>
        <end position="268"/>
    </location>
</feature>
<feature type="transmembrane region" description="Helical" evidence="2">
    <location>
        <begin position="118"/>
        <end position="142"/>
    </location>
</feature>
<dbReference type="Proteomes" id="UP001443914">
    <property type="component" value="Unassembled WGS sequence"/>
</dbReference>
<feature type="transmembrane region" description="Helical" evidence="2">
    <location>
        <begin position="362"/>
        <end position="381"/>
    </location>
</feature>
<keyword evidence="2" id="KW-1133">Transmembrane helix</keyword>
<dbReference type="EMBL" id="JBDFQZ010000008">
    <property type="protein sequence ID" value="KAK9699973.1"/>
    <property type="molecule type" value="Genomic_DNA"/>
</dbReference>
<feature type="transmembrane region" description="Helical" evidence="2">
    <location>
        <begin position="393"/>
        <end position="412"/>
    </location>
</feature>
<gene>
    <name evidence="3" type="ORF">RND81_08G208100</name>
</gene>
<dbReference type="AlphaFoldDB" id="A0AAW1JAF2"/>
<keyword evidence="4" id="KW-1185">Reference proteome</keyword>
<feature type="region of interest" description="Disordered" evidence="1">
    <location>
        <begin position="481"/>
        <end position="526"/>
    </location>
</feature>
<sequence>MDPSDDSSVKDENKEAKRPISKPPSPLNSSTPPRESVINGVDGNNRRAVLSSSTLRRLSSAPSDKFWEIAQEKDDASRLVPCPSSHSLRDRLSVLAHKINWDLLKMAGKEWFRNPMNWALFIWIIGVAVSGAILFLVMTGMLNAAIPKKSQRNAWFEVNNQIINALFTLMSLYQHPQRLYHLVLLLRWNADDIPKLRKIYCKNGTYKPHEWAHMLVVILLLNLNCFSQYVMCGLNVGYKRSERPAIGVGVAISFAIGSAAIAGLYTIVSPLGKEYDFTVDEESQTPMTVAIQEPEKLATNSFERRRSFMVREDGRIVETRPIWIGGIFDFWDDISVTYLSLFCSCCVFGWNMERLGFGNKYVHVATFILFCSAPFWIFNLAALNIDNDMTRQVLGLTGLVLCIFGLLYGGYWRIRMRKRFKLPGYTSCCGKPAVSDCALWLFCCWCSLAQEVRTANFYDIVEDKMCKKIREGDVEIEISQFPPEDDVDNGHSIENSAQAIPDDSEREGSAKPMTPPSPVLIKREGE</sequence>
<protein>
    <recommendedName>
        <fullName evidence="5">PLAC8 family protein</fullName>
    </recommendedName>
</protein>
<dbReference type="PANTHER" id="PTHR31045:SF30">
    <property type="entry name" value="PLAC8 FAMILY PROTEIN"/>
    <property type="match status" value="1"/>
</dbReference>
<dbReference type="Pfam" id="PF11204">
    <property type="entry name" value="DUF2985"/>
    <property type="match status" value="1"/>
</dbReference>
<dbReference type="InterPro" id="IPR021369">
    <property type="entry name" value="DUF2985"/>
</dbReference>
<reference evidence="3 4" key="1">
    <citation type="submission" date="2024-03" db="EMBL/GenBank/DDBJ databases">
        <title>WGS assembly of Saponaria officinalis var. Norfolk2.</title>
        <authorList>
            <person name="Jenkins J."/>
            <person name="Shu S."/>
            <person name="Grimwood J."/>
            <person name="Barry K."/>
            <person name="Goodstein D."/>
            <person name="Schmutz J."/>
            <person name="Leebens-Mack J."/>
            <person name="Osbourn A."/>
        </authorList>
    </citation>
    <scope>NUCLEOTIDE SEQUENCE [LARGE SCALE GENOMIC DNA]</scope>
    <source>
        <strain evidence="4">cv. Norfolk2</strain>
        <strain evidence="3">JIC</strain>
        <tissue evidence="3">Leaf</tissue>
    </source>
</reference>
<keyword evidence="2" id="KW-0472">Membrane</keyword>